<evidence type="ECO:0000313" key="7">
    <source>
        <dbReference type="Proteomes" id="UP000239997"/>
    </source>
</evidence>
<gene>
    <name evidence="3" type="ORF">IL45_00975</name>
    <name evidence="2" type="ORF">JCM19275_1564</name>
    <name evidence="4" type="ORF">LY02_01721</name>
</gene>
<dbReference type="GeneID" id="90596133"/>
<reference evidence="3 5" key="2">
    <citation type="submission" date="2014-07" db="EMBL/GenBank/DDBJ databases">
        <title>Draft genome sequence of Nonlabens ulvanivorans, an ulvan degrading bacterium.</title>
        <authorList>
            <person name="Kopel M."/>
            <person name="Helbert W."/>
            <person name="Henrissat B."/>
            <person name="Doniger T."/>
            <person name="Banin E."/>
        </authorList>
    </citation>
    <scope>NUCLEOTIDE SEQUENCE [LARGE SCALE GENOMIC DNA]</scope>
    <source>
        <strain evidence="3 5">PLR</strain>
    </source>
</reference>
<feature type="transmembrane region" description="Helical" evidence="1">
    <location>
        <begin position="122"/>
        <end position="142"/>
    </location>
</feature>
<dbReference type="Proteomes" id="UP000028531">
    <property type="component" value="Unassembled WGS sequence"/>
</dbReference>
<accession>A0A084JZV2</accession>
<dbReference type="OrthoDB" id="6330679at2"/>
<proteinExistence type="predicted"/>
<evidence type="ECO:0000313" key="6">
    <source>
        <dbReference type="Proteomes" id="UP000029647"/>
    </source>
</evidence>
<dbReference type="EMBL" id="BBNT01000006">
    <property type="protein sequence ID" value="GAL75681.1"/>
    <property type="molecule type" value="Genomic_DNA"/>
</dbReference>
<name>A0A084JZV2_NONUL</name>
<keyword evidence="1" id="KW-0812">Transmembrane</keyword>
<keyword evidence="7" id="KW-1185">Reference proteome</keyword>
<organism evidence="3 5">
    <name type="scientific">Nonlabens ulvanivorans</name>
    <name type="common">Persicivirga ulvanivorans</name>
    <dbReference type="NCBI Taxonomy" id="906888"/>
    <lineage>
        <taxon>Bacteria</taxon>
        <taxon>Pseudomonadati</taxon>
        <taxon>Bacteroidota</taxon>
        <taxon>Flavobacteriia</taxon>
        <taxon>Flavobacteriales</taxon>
        <taxon>Flavobacteriaceae</taxon>
        <taxon>Nonlabens</taxon>
    </lineage>
</organism>
<evidence type="ECO:0000313" key="5">
    <source>
        <dbReference type="Proteomes" id="UP000028531"/>
    </source>
</evidence>
<evidence type="ECO:0000256" key="1">
    <source>
        <dbReference type="SAM" id="Phobius"/>
    </source>
</evidence>
<feature type="transmembrane region" description="Helical" evidence="1">
    <location>
        <begin position="154"/>
        <end position="170"/>
    </location>
</feature>
<protein>
    <submittedName>
        <fullName evidence="3">Membrane protein</fullName>
    </submittedName>
</protein>
<dbReference type="EMBL" id="PVNA01000003">
    <property type="protein sequence ID" value="PRX13479.1"/>
    <property type="molecule type" value="Genomic_DNA"/>
</dbReference>
<dbReference type="Proteomes" id="UP000029647">
    <property type="component" value="Unassembled WGS sequence"/>
</dbReference>
<dbReference type="AlphaFoldDB" id="A0A084JZV2"/>
<keyword evidence="1" id="KW-0472">Membrane</keyword>
<keyword evidence="1" id="KW-1133">Transmembrane helix</keyword>
<evidence type="ECO:0000313" key="2">
    <source>
        <dbReference type="EMBL" id="GAL75681.1"/>
    </source>
</evidence>
<evidence type="ECO:0000313" key="4">
    <source>
        <dbReference type="EMBL" id="PRX13479.1"/>
    </source>
</evidence>
<sequence>MARPSATSLKMRIFHRYLGFFLAGIMAIYAISGIVLIFRDSDVMKREVSYTKTINAQLNEKALGQAIGDKRLKIEKVNGDVLTFKNGDYNKATGAVNYTKMELPYVLDKMTHLHKAKSSQPLFFLNITFGLGLLFFVLSSFWMFMPGTSIFKKGMYYTAAGIVLALVLLFI</sequence>
<comment type="caution">
    <text evidence="3">The sequence shown here is derived from an EMBL/GenBank/DDBJ whole genome shotgun (WGS) entry which is preliminary data.</text>
</comment>
<evidence type="ECO:0000313" key="3">
    <source>
        <dbReference type="EMBL" id="KEZ94486.1"/>
    </source>
</evidence>
<reference evidence="2 6" key="1">
    <citation type="journal article" date="2014" name="Genome Announc.">
        <title>Draft Genome Sequences of Marine Flavobacterium Nonlabens Strains NR17, NR24, NR27, NR32, NR33, and Ara13.</title>
        <authorList>
            <person name="Nakanishi M."/>
            <person name="Meirelles P."/>
            <person name="Suzuki R."/>
            <person name="Takatani N."/>
            <person name="Mino S."/>
            <person name="Suda W."/>
            <person name="Oshima K."/>
            <person name="Hattori M."/>
            <person name="Ohkuma M."/>
            <person name="Hosokawa M."/>
            <person name="Miyashita K."/>
            <person name="Thompson F.L."/>
            <person name="Niwa A."/>
            <person name="Sawabe T."/>
            <person name="Sawabe T."/>
        </authorList>
    </citation>
    <scope>NUCLEOTIDE SEQUENCE [LARGE SCALE GENOMIC DNA]</scope>
    <source>
        <strain evidence="2">JCM 19275</strain>
        <strain evidence="6">JCM19275</strain>
    </source>
</reference>
<dbReference type="EMBL" id="JPJI01000005">
    <property type="protein sequence ID" value="KEZ94486.1"/>
    <property type="molecule type" value="Genomic_DNA"/>
</dbReference>
<feature type="transmembrane region" description="Helical" evidence="1">
    <location>
        <begin position="17"/>
        <end position="38"/>
    </location>
</feature>
<dbReference type="Proteomes" id="UP000239997">
    <property type="component" value="Unassembled WGS sequence"/>
</dbReference>
<reference evidence="4 7" key="3">
    <citation type="submission" date="2018-03" db="EMBL/GenBank/DDBJ databases">
        <title>Genomic Encyclopedia of Archaeal and Bacterial Type Strains, Phase II (KMG-II): from individual species to whole genera.</title>
        <authorList>
            <person name="Goeker M."/>
        </authorList>
    </citation>
    <scope>NUCLEOTIDE SEQUENCE [LARGE SCALE GENOMIC DNA]</scope>
    <source>
        <strain evidence="4 7">DSM 22727</strain>
    </source>
</reference>
<dbReference type="RefSeq" id="WP_036579166.1">
    <property type="nucleotide sequence ID" value="NZ_CP136694.1"/>
</dbReference>